<dbReference type="Proteomes" id="UP000299102">
    <property type="component" value="Unassembled WGS sequence"/>
</dbReference>
<feature type="region of interest" description="Disordered" evidence="1">
    <location>
        <begin position="97"/>
        <end position="116"/>
    </location>
</feature>
<name>A0A4C1Z3M1_EUMVA</name>
<proteinExistence type="predicted"/>
<gene>
    <name evidence="2" type="ORF">EVAR_91044_1</name>
</gene>
<evidence type="ECO:0000256" key="1">
    <source>
        <dbReference type="SAM" id="MobiDB-lite"/>
    </source>
</evidence>
<organism evidence="2 3">
    <name type="scientific">Eumeta variegata</name>
    <name type="common">Bagworm moth</name>
    <name type="synonym">Eumeta japonica</name>
    <dbReference type="NCBI Taxonomy" id="151549"/>
    <lineage>
        <taxon>Eukaryota</taxon>
        <taxon>Metazoa</taxon>
        <taxon>Ecdysozoa</taxon>
        <taxon>Arthropoda</taxon>
        <taxon>Hexapoda</taxon>
        <taxon>Insecta</taxon>
        <taxon>Pterygota</taxon>
        <taxon>Neoptera</taxon>
        <taxon>Endopterygota</taxon>
        <taxon>Lepidoptera</taxon>
        <taxon>Glossata</taxon>
        <taxon>Ditrysia</taxon>
        <taxon>Tineoidea</taxon>
        <taxon>Psychidae</taxon>
        <taxon>Oiketicinae</taxon>
        <taxon>Eumeta</taxon>
    </lineage>
</organism>
<reference evidence="2 3" key="1">
    <citation type="journal article" date="2019" name="Commun. Biol.">
        <title>The bagworm genome reveals a unique fibroin gene that provides high tensile strength.</title>
        <authorList>
            <person name="Kono N."/>
            <person name="Nakamura H."/>
            <person name="Ohtoshi R."/>
            <person name="Tomita M."/>
            <person name="Numata K."/>
            <person name="Arakawa K."/>
        </authorList>
    </citation>
    <scope>NUCLEOTIDE SEQUENCE [LARGE SCALE GENOMIC DNA]</scope>
</reference>
<comment type="caution">
    <text evidence="2">The sequence shown here is derived from an EMBL/GenBank/DDBJ whole genome shotgun (WGS) entry which is preliminary data.</text>
</comment>
<evidence type="ECO:0000313" key="3">
    <source>
        <dbReference type="Proteomes" id="UP000299102"/>
    </source>
</evidence>
<dbReference type="AlphaFoldDB" id="A0A4C1Z3M1"/>
<evidence type="ECO:0000313" key="2">
    <source>
        <dbReference type="EMBL" id="GBP83371.1"/>
    </source>
</evidence>
<sequence>MPYITVGAAMPLVALAQVHRRPPNRGAILKIAHSMHYSSRARGRPIIVEWERDASIRRASLVRIKKGNDRKASKCIIHSFAMVVIVFSRNQLHQRHVSRRRRMGERESGVPRTVTNNFNPISSTGPLISMISDPIRTVCASSLEPSRIGRRASSTLWIVQINCHTGRSNTSV</sequence>
<accession>A0A4C1Z3M1</accession>
<dbReference type="EMBL" id="BGZK01001618">
    <property type="protein sequence ID" value="GBP83371.1"/>
    <property type="molecule type" value="Genomic_DNA"/>
</dbReference>
<keyword evidence="3" id="KW-1185">Reference proteome</keyword>
<protein>
    <submittedName>
        <fullName evidence="2">Uncharacterized protein</fullName>
    </submittedName>
</protein>